<dbReference type="Proteomes" id="UP000011910">
    <property type="component" value="Unassembled WGS sequence"/>
</dbReference>
<evidence type="ECO:0008006" key="3">
    <source>
        <dbReference type="Google" id="ProtNLM"/>
    </source>
</evidence>
<dbReference type="PATRIC" id="fig|1279009.4.peg.2050"/>
<dbReference type="PANTHER" id="PTHR35145">
    <property type="entry name" value="CYTOPLASMIC PROTEIN-RELATED"/>
    <property type="match status" value="1"/>
</dbReference>
<dbReference type="SUPFAM" id="SSF142906">
    <property type="entry name" value="YjbR-like"/>
    <property type="match status" value="1"/>
</dbReference>
<dbReference type="InterPro" id="IPR058532">
    <property type="entry name" value="YjbR/MT2646/Rv2570-like"/>
</dbReference>
<gene>
    <name evidence="1" type="ORF">ADICEAN_02021</name>
</gene>
<accession>M7N2C8</accession>
<keyword evidence="2" id="KW-1185">Reference proteome</keyword>
<dbReference type="eggNOG" id="COG2315">
    <property type="taxonomic scope" value="Bacteria"/>
</dbReference>
<comment type="caution">
    <text evidence="1">The sequence shown here is derived from an EMBL/GenBank/DDBJ whole genome shotgun (WGS) entry which is preliminary data.</text>
</comment>
<name>M7N2C8_9BACT</name>
<dbReference type="InterPro" id="IPR007351">
    <property type="entry name" value="YjbR"/>
</dbReference>
<dbReference type="PANTHER" id="PTHR35145:SF1">
    <property type="entry name" value="CYTOPLASMIC PROTEIN"/>
    <property type="match status" value="1"/>
</dbReference>
<sequence length="125" mass="14275">MNPESLREFCLRLPAATEDFPFDAQTLVFKVGGKMFALTDVDEFTSINLKCDPERAVELREQYDSILPGYHMNKKHWNTVLLEGSLPEKLVQELILHSYQLVVASLPRKVREELEQKTGGAQGRL</sequence>
<proteinExistence type="predicted"/>
<reference evidence="1 2" key="1">
    <citation type="journal article" date="2013" name="Genome Announc.">
        <title>Draft Genome Sequence of Cesiribacter andamanensis Strain AMV16T, Isolated from a Soil Sample from a Mud Volcano in the Andaman Islands, India.</title>
        <authorList>
            <person name="Shivaji S."/>
            <person name="Ara S."/>
            <person name="Begum Z."/>
            <person name="Srinivas T.N."/>
            <person name="Singh A."/>
            <person name="Kumar Pinnaka A."/>
        </authorList>
    </citation>
    <scope>NUCLEOTIDE SEQUENCE [LARGE SCALE GENOMIC DNA]</scope>
    <source>
        <strain evidence="1 2">AMV16</strain>
    </source>
</reference>
<dbReference type="EMBL" id="AODQ01000044">
    <property type="protein sequence ID" value="EMR02813.1"/>
    <property type="molecule type" value="Genomic_DNA"/>
</dbReference>
<protein>
    <recommendedName>
        <fullName evidence="3">MmcQ-like protein</fullName>
    </recommendedName>
</protein>
<dbReference type="AlphaFoldDB" id="M7N2C8"/>
<dbReference type="OrthoDB" id="9789813at2"/>
<dbReference type="Pfam" id="PF04237">
    <property type="entry name" value="YjbR"/>
    <property type="match status" value="1"/>
</dbReference>
<evidence type="ECO:0000313" key="1">
    <source>
        <dbReference type="EMBL" id="EMR02813.1"/>
    </source>
</evidence>
<organism evidence="1 2">
    <name type="scientific">Cesiribacter andamanensis AMV16</name>
    <dbReference type="NCBI Taxonomy" id="1279009"/>
    <lineage>
        <taxon>Bacteria</taxon>
        <taxon>Pseudomonadati</taxon>
        <taxon>Bacteroidota</taxon>
        <taxon>Cytophagia</taxon>
        <taxon>Cytophagales</taxon>
        <taxon>Cesiribacteraceae</taxon>
        <taxon>Cesiribacter</taxon>
    </lineage>
</organism>
<dbReference type="RefSeq" id="WP_009195416.1">
    <property type="nucleotide sequence ID" value="NZ_AODQ01000044.1"/>
</dbReference>
<dbReference type="InterPro" id="IPR038056">
    <property type="entry name" value="YjbR-like_sf"/>
</dbReference>
<dbReference type="STRING" id="1279009.ADICEAN_02021"/>
<dbReference type="Gene3D" id="3.90.1150.30">
    <property type="match status" value="1"/>
</dbReference>
<evidence type="ECO:0000313" key="2">
    <source>
        <dbReference type="Proteomes" id="UP000011910"/>
    </source>
</evidence>